<dbReference type="GO" id="GO:0009686">
    <property type="term" value="P:gibberellin biosynthetic process"/>
    <property type="evidence" value="ECO:0007669"/>
    <property type="project" value="InterPro"/>
</dbReference>
<dbReference type="OMA" id="RYVMSSM"/>
<evidence type="ECO:0008006" key="17">
    <source>
        <dbReference type="Google" id="ProtNLM"/>
    </source>
</evidence>
<reference evidence="15 16" key="1">
    <citation type="submission" date="2017-09" db="EMBL/GenBank/DDBJ databases">
        <authorList>
            <consortium name="International Durum Wheat Genome Sequencing Consortium (IDWGSC)"/>
            <person name="Milanesi L."/>
        </authorList>
    </citation>
    <scope>NUCLEOTIDE SEQUENCE [LARGE SCALE GENOMIC DNA]</scope>
    <source>
        <strain evidence="16">cv. Svevo</strain>
    </source>
</reference>
<feature type="binding site" description="axial binding residue" evidence="12">
    <location>
        <position position="507"/>
    </location>
    <ligand>
        <name>heme</name>
        <dbReference type="ChEBI" id="CHEBI:30413"/>
    </ligand>
    <ligandPart>
        <name>Fe</name>
        <dbReference type="ChEBI" id="CHEBI:18248"/>
    </ligandPart>
</feature>
<evidence type="ECO:0000256" key="1">
    <source>
        <dbReference type="ARBA" id="ARBA00001971"/>
    </source>
</evidence>
<comment type="subcellular location">
    <subcellularLocation>
        <location evidence="2">Membrane</location>
        <topology evidence="2">Single-pass membrane protein</topology>
    </subcellularLocation>
</comment>
<feature type="region of interest" description="Disordered" evidence="14">
    <location>
        <begin position="1"/>
        <end position="31"/>
    </location>
</feature>
<evidence type="ECO:0000256" key="8">
    <source>
        <dbReference type="ARBA" id="ARBA00023002"/>
    </source>
</evidence>
<evidence type="ECO:0000256" key="11">
    <source>
        <dbReference type="ARBA" id="ARBA00023136"/>
    </source>
</evidence>
<keyword evidence="6 12" id="KW-0479">Metal-binding</keyword>
<dbReference type="GO" id="GO:0052615">
    <property type="term" value="F:ent-kaurene oxidase activity"/>
    <property type="evidence" value="ECO:0007669"/>
    <property type="project" value="InterPro"/>
</dbReference>
<dbReference type="GO" id="GO:0009707">
    <property type="term" value="C:chloroplast outer membrane"/>
    <property type="evidence" value="ECO:0007669"/>
    <property type="project" value="TreeGrafter"/>
</dbReference>
<dbReference type="InterPro" id="IPR036396">
    <property type="entry name" value="Cyt_P450_sf"/>
</dbReference>
<dbReference type="AlphaFoldDB" id="A0A9R1A4P6"/>
<evidence type="ECO:0000256" key="9">
    <source>
        <dbReference type="ARBA" id="ARBA00023004"/>
    </source>
</evidence>
<evidence type="ECO:0000256" key="12">
    <source>
        <dbReference type="PIRSR" id="PIRSR602401-1"/>
    </source>
</evidence>
<dbReference type="CDD" id="cd11075">
    <property type="entry name" value="CYP77_89"/>
    <property type="match status" value="1"/>
</dbReference>
<dbReference type="SUPFAM" id="SSF48264">
    <property type="entry name" value="Cytochrome P450"/>
    <property type="match status" value="1"/>
</dbReference>
<evidence type="ECO:0000256" key="6">
    <source>
        <dbReference type="ARBA" id="ARBA00022723"/>
    </source>
</evidence>
<dbReference type="EMBL" id="LT934124">
    <property type="protein sequence ID" value="VAI89676.1"/>
    <property type="molecule type" value="Genomic_DNA"/>
</dbReference>
<keyword evidence="16" id="KW-1185">Reference proteome</keyword>
<evidence type="ECO:0000256" key="5">
    <source>
        <dbReference type="ARBA" id="ARBA00022692"/>
    </source>
</evidence>
<dbReference type="Gramene" id="TRITD7Bv1G149540.1">
    <property type="protein sequence ID" value="TRITD7Bv1G149540.1"/>
    <property type="gene ID" value="TRITD7Bv1G149540"/>
</dbReference>
<dbReference type="PRINTS" id="PR00463">
    <property type="entry name" value="EP450I"/>
</dbReference>
<feature type="compositionally biased region" description="Low complexity" evidence="14">
    <location>
        <begin position="1"/>
        <end position="18"/>
    </location>
</feature>
<evidence type="ECO:0000256" key="2">
    <source>
        <dbReference type="ARBA" id="ARBA00004167"/>
    </source>
</evidence>
<proteinExistence type="inferred from homology"/>
<dbReference type="GO" id="GO:0020037">
    <property type="term" value="F:heme binding"/>
    <property type="evidence" value="ECO:0007669"/>
    <property type="project" value="InterPro"/>
</dbReference>
<evidence type="ECO:0000256" key="4">
    <source>
        <dbReference type="ARBA" id="ARBA00022617"/>
    </source>
</evidence>
<evidence type="ECO:0000256" key="7">
    <source>
        <dbReference type="ARBA" id="ARBA00022989"/>
    </source>
</evidence>
<dbReference type="InterPro" id="IPR044225">
    <property type="entry name" value="KO_chloroplastic"/>
</dbReference>
<keyword evidence="11" id="KW-0472">Membrane</keyword>
<dbReference type="GO" id="GO:0005506">
    <property type="term" value="F:iron ion binding"/>
    <property type="evidence" value="ECO:0007669"/>
    <property type="project" value="InterPro"/>
</dbReference>
<keyword evidence="8 13" id="KW-0560">Oxidoreductase</keyword>
<dbReference type="GO" id="GO:0005783">
    <property type="term" value="C:endoplasmic reticulum"/>
    <property type="evidence" value="ECO:0007669"/>
    <property type="project" value="TreeGrafter"/>
</dbReference>
<evidence type="ECO:0000256" key="14">
    <source>
        <dbReference type="SAM" id="MobiDB-lite"/>
    </source>
</evidence>
<dbReference type="Pfam" id="PF00067">
    <property type="entry name" value="p450"/>
    <property type="match status" value="1"/>
</dbReference>
<dbReference type="GO" id="GO:0016709">
    <property type="term" value="F:oxidoreductase activity, acting on paired donors, with incorporation or reduction of molecular oxygen, NAD(P)H as one donor, and incorporation of one atom of oxygen"/>
    <property type="evidence" value="ECO:0007669"/>
    <property type="project" value="TreeGrafter"/>
</dbReference>
<dbReference type="Gene3D" id="1.10.630.10">
    <property type="entry name" value="Cytochrome P450"/>
    <property type="match status" value="1"/>
</dbReference>
<keyword evidence="7" id="KW-1133">Transmembrane helix</keyword>
<comment type="cofactor">
    <cofactor evidence="1 12">
        <name>heme</name>
        <dbReference type="ChEBI" id="CHEBI:30413"/>
    </cofactor>
</comment>
<gene>
    <name evidence="15" type="ORF">TRITD_7Bv1G149540</name>
</gene>
<dbReference type="PANTHER" id="PTHR47283:SF1">
    <property type="entry name" value="ENT-KAURENE OXIDASE, CHLOROPLASTIC"/>
    <property type="match status" value="1"/>
</dbReference>
<dbReference type="GO" id="GO:0010241">
    <property type="term" value="P:ent-kaurene oxidation to kaurenoic acid"/>
    <property type="evidence" value="ECO:0007669"/>
    <property type="project" value="InterPro"/>
</dbReference>
<dbReference type="PRINTS" id="PR00385">
    <property type="entry name" value="P450"/>
</dbReference>
<dbReference type="Proteomes" id="UP000324705">
    <property type="component" value="Chromosome 7B"/>
</dbReference>
<sequence>MPLPRPLSLSPSPHSYSPTKTQGAHAERTATATARVSFPPLPPHAARARATPMESLLAALPAGGGGAVAAAAAAVGGLAAAAALAAKAGVVGTGRTNAPPAVPGLPLIGNLHQLKEKKPHKTFAKWSDIYGPIYTIKTGASSVAVLNSSEVAKEAMVVKYSSISTRKLPKALSVLTRDKTMVATSDYGDFHKMVKRLVMSGMLGSSAQRQFRDTRDMMMDNMLSTFHTLVTDDPYCPLNFREVFKNELFRLSLIQSLGEDVGSVYVKEFGREISKDEIYQITVVDMMMCAIDVDWRDFFPYLSWIPNKGFETRVRTTESRRTVVMQALIHQQKKRIANGEARASYLDFLLAEKALTEEQLMMLVWEAVIEAADTTLVTTEWAMYELAKNPEKQDRLYQEIRDVCGDETVTEDHVPWLRYLSAVFHETLRLHSPVPLVPPRFVHETTKLAGYNVPAGTEIVINLYGCNMNKKDWEEPEEWRPERFMDERFEAADMYKTMAFGAGRRSCAGSLQATTISCAAMARFVQDFAWRLKEGDEDKVDTVQLTSYKLHPLYVYLSPRGRK</sequence>
<dbReference type="FunFam" id="1.10.630.10:FF:000062">
    <property type="entry name" value="Ent-kaurene oxidase 2"/>
    <property type="match status" value="1"/>
</dbReference>
<dbReference type="InterPro" id="IPR002401">
    <property type="entry name" value="Cyt_P450_E_grp-I"/>
</dbReference>
<protein>
    <recommendedName>
        <fullName evidence="17">Ent-kaurene oxidase</fullName>
    </recommendedName>
</protein>
<evidence type="ECO:0000256" key="10">
    <source>
        <dbReference type="ARBA" id="ARBA00023033"/>
    </source>
</evidence>
<evidence type="ECO:0000313" key="16">
    <source>
        <dbReference type="Proteomes" id="UP000324705"/>
    </source>
</evidence>
<keyword evidence="10 13" id="KW-0503">Monooxygenase</keyword>
<keyword evidence="4 12" id="KW-0349">Heme</keyword>
<keyword evidence="5" id="KW-0812">Transmembrane</keyword>
<name>A0A9R1A4P6_TRITD</name>
<organism evidence="15 16">
    <name type="scientific">Triticum turgidum subsp. durum</name>
    <name type="common">Durum wheat</name>
    <name type="synonym">Triticum durum</name>
    <dbReference type="NCBI Taxonomy" id="4567"/>
    <lineage>
        <taxon>Eukaryota</taxon>
        <taxon>Viridiplantae</taxon>
        <taxon>Streptophyta</taxon>
        <taxon>Embryophyta</taxon>
        <taxon>Tracheophyta</taxon>
        <taxon>Spermatophyta</taxon>
        <taxon>Magnoliopsida</taxon>
        <taxon>Liliopsida</taxon>
        <taxon>Poales</taxon>
        <taxon>Poaceae</taxon>
        <taxon>BOP clade</taxon>
        <taxon>Pooideae</taxon>
        <taxon>Triticodae</taxon>
        <taxon>Triticeae</taxon>
        <taxon>Triticinae</taxon>
        <taxon>Triticum</taxon>
    </lineage>
</organism>
<evidence type="ECO:0000256" key="13">
    <source>
        <dbReference type="RuleBase" id="RU000461"/>
    </source>
</evidence>
<dbReference type="InterPro" id="IPR001128">
    <property type="entry name" value="Cyt_P450"/>
</dbReference>
<dbReference type="InterPro" id="IPR017972">
    <property type="entry name" value="Cyt_P450_CS"/>
</dbReference>
<evidence type="ECO:0000313" key="15">
    <source>
        <dbReference type="EMBL" id="VAI89676.1"/>
    </source>
</evidence>
<dbReference type="PANTHER" id="PTHR47283">
    <property type="entry name" value="ENT-KAURENE OXIDASE, CHLOROPLASTIC"/>
    <property type="match status" value="1"/>
</dbReference>
<comment type="similarity">
    <text evidence="3 13">Belongs to the cytochrome P450 family.</text>
</comment>
<evidence type="ECO:0000256" key="3">
    <source>
        <dbReference type="ARBA" id="ARBA00010617"/>
    </source>
</evidence>
<accession>A0A9R1A4P6</accession>
<dbReference type="PROSITE" id="PS00086">
    <property type="entry name" value="CYTOCHROME_P450"/>
    <property type="match status" value="1"/>
</dbReference>
<keyword evidence="9 12" id="KW-0408">Iron</keyword>